<keyword evidence="1" id="KW-0472">Membrane</keyword>
<keyword evidence="1" id="KW-1133">Transmembrane helix</keyword>
<keyword evidence="3" id="KW-1185">Reference proteome</keyword>
<gene>
    <name evidence="2" type="ORF">EP47_04510</name>
</gene>
<dbReference type="EMBL" id="JNCF01000022">
    <property type="protein sequence ID" value="KGP63229.1"/>
    <property type="molecule type" value="Genomic_DNA"/>
</dbReference>
<evidence type="ECO:0000313" key="2">
    <source>
        <dbReference type="EMBL" id="KGP63229.1"/>
    </source>
</evidence>
<evidence type="ECO:0008006" key="4">
    <source>
        <dbReference type="Google" id="ProtNLM"/>
    </source>
</evidence>
<feature type="transmembrane region" description="Helical" evidence="1">
    <location>
        <begin position="6"/>
        <end position="24"/>
    </location>
</feature>
<organism evidence="2 3">
    <name type="scientific">Legionella norrlandica</name>
    <dbReference type="NCBI Taxonomy" id="1498499"/>
    <lineage>
        <taxon>Bacteria</taxon>
        <taxon>Pseudomonadati</taxon>
        <taxon>Pseudomonadota</taxon>
        <taxon>Gammaproteobacteria</taxon>
        <taxon>Legionellales</taxon>
        <taxon>Legionellaceae</taxon>
        <taxon>Legionella</taxon>
    </lineage>
</organism>
<dbReference type="PIRSF" id="PIRSF026426">
    <property type="entry name" value="DUF1499"/>
    <property type="match status" value="1"/>
</dbReference>
<dbReference type="InterPro" id="IPR010865">
    <property type="entry name" value="DUF1499"/>
</dbReference>
<dbReference type="Pfam" id="PF07386">
    <property type="entry name" value="DUF1499"/>
    <property type="match status" value="1"/>
</dbReference>
<accession>A0A0A2SUV2</accession>
<comment type="caution">
    <text evidence="2">The sequence shown here is derived from an EMBL/GenBank/DDBJ whole genome shotgun (WGS) entry which is preliminary data.</text>
</comment>
<keyword evidence="1" id="KW-0812">Transmembrane</keyword>
<dbReference type="AlphaFoldDB" id="A0A0A2SUV2"/>
<sequence length="139" mass="15918">MKFLYIIFIIIAALVLIMYLFPQINFREMPEGLMDGKLPEEKPNWVSSLVSESSSHYIAPLKVEAISKLVSCIESRVPELKIQKQEVSFLIGYRQSRVFHFVDWLCIYANGNVISSATMGHSDFGKNRELVEKIRSLCS</sequence>
<evidence type="ECO:0000256" key="1">
    <source>
        <dbReference type="SAM" id="Phobius"/>
    </source>
</evidence>
<proteinExistence type="predicted"/>
<dbReference type="Proteomes" id="UP000054422">
    <property type="component" value="Unassembled WGS sequence"/>
</dbReference>
<dbReference type="OrthoDB" id="9793534at2"/>
<protein>
    <recommendedName>
        <fullName evidence="4">DUF1499 domain-containing protein</fullName>
    </recommendedName>
</protein>
<reference evidence="2 3" key="1">
    <citation type="submission" date="2014-05" db="EMBL/GenBank/DDBJ databases">
        <authorList>
            <person name="Rizzardi K."/>
            <person name="Winiecka-Krusnell J."/>
            <person name="Ramliden M."/>
            <person name="Alm E."/>
            <person name="Andersson S."/>
            <person name="Byfors S."/>
        </authorList>
    </citation>
    <scope>NUCLEOTIDE SEQUENCE [LARGE SCALE GENOMIC DNA]</scope>
    <source>
        <strain evidence="2 3">LEGN</strain>
    </source>
</reference>
<evidence type="ECO:0000313" key="3">
    <source>
        <dbReference type="Proteomes" id="UP000054422"/>
    </source>
</evidence>
<name>A0A0A2SUV2_9GAMM</name>
<dbReference type="RefSeq" id="WP_035889431.1">
    <property type="nucleotide sequence ID" value="NZ_JNCF01000022.1"/>
</dbReference>